<accession>A0AAV3PFN8</accession>
<organism evidence="1 2">
    <name type="scientific">Lithospermum erythrorhizon</name>
    <name type="common">Purple gromwell</name>
    <name type="synonym">Lithospermum officinale var. erythrorhizon</name>
    <dbReference type="NCBI Taxonomy" id="34254"/>
    <lineage>
        <taxon>Eukaryota</taxon>
        <taxon>Viridiplantae</taxon>
        <taxon>Streptophyta</taxon>
        <taxon>Embryophyta</taxon>
        <taxon>Tracheophyta</taxon>
        <taxon>Spermatophyta</taxon>
        <taxon>Magnoliopsida</taxon>
        <taxon>eudicotyledons</taxon>
        <taxon>Gunneridae</taxon>
        <taxon>Pentapetalae</taxon>
        <taxon>asterids</taxon>
        <taxon>lamiids</taxon>
        <taxon>Boraginales</taxon>
        <taxon>Boraginaceae</taxon>
        <taxon>Boraginoideae</taxon>
        <taxon>Lithospermeae</taxon>
        <taxon>Lithospermum</taxon>
    </lineage>
</organism>
<keyword evidence="2" id="KW-1185">Reference proteome</keyword>
<comment type="caution">
    <text evidence="1">The sequence shown here is derived from an EMBL/GenBank/DDBJ whole genome shotgun (WGS) entry which is preliminary data.</text>
</comment>
<gene>
    <name evidence="1" type="ORF">LIER_08887</name>
</gene>
<evidence type="ECO:0000313" key="1">
    <source>
        <dbReference type="EMBL" id="GAA0149801.1"/>
    </source>
</evidence>
<sequence length="81" mass="9428">MDCEGLPHRVTDWCMKNINKTHNGCPKKKICFYNSTFLTKALKGKFRVMSEMSLAATQCLLMTYFISKLARTVQETPRRKH</sequence>
<evidence type="ECO:0000313" key="2">
    <source>
        <dbReference type="Proteomes" id="UP001454036"/>
    </source>
</evidence>
<dbReference type="EMBL" id="BAABME010001471">
    <property type="protein sequence ID" value="GAA0149801.1"/>
    <property type="molecule type" value="Genomic_DNA"/>
</dbReference>
<protein>
    <submittedName>
        <fullName evidence="1">Uncharacterized protein</fullName>
    </submittedName>
</protein>
<reference evidence="1 2" key="1">
    <citation type="submission" date="2024-01" db="EMBL/GenBank/DDBJ databases">
        <title>The complete chloroplast genome sequence of Lithospermum erythrorhizon: insights into the phylogenetic relationship among Boraginaceae species and the maternal lineages of purple gromwells.</title>
        <authorList>
            <person name="Okada T."/>
            <person name="Watanabe K."/>
        </authorList>
    </citation>
    <scope>NUCLEOTIDE SEQUENCE [LARGE SCALE GENOMIC DNA]</scope>
</reference>
<dbReference type="Proteomes" id="UP001454036">
    <property type="component" value="Unassembled WGS sequence"/>
</dbReference>
<dbReference type="AlphaFoldDB" id="A0AAV3PFN8"/>
<name>A0AAV3PFN8_LITER</name>
<proteinExistence type="predicted"/>